<evidence type="ECO:0000313" key="1">
    <source>
        <dbReference type="EMBL" id="MFD1312429.1"/>
    </source>
</evidence>
<reference evidence="2" key="1">
    <citation type="journal article" date="2019" name="Int. J. Syst. Evol. Microbiol.">
        <title>The Global Catalogue of Microorganisms (GCM) 10K type strain sequencing project: providing services to taxonomists for standard genome sequencing and annotation.</title>
        <authorList>
            <consortium name="The Broad Institute Genomics Platform"/>
            <consortium name="The Broad Institute Genome Sequencing Center for Infectious Disease"/>
            <person name="Wu L."/>
            <person name="Ma J."/>
        </authorList>
    </citation>
    <scope>NUCLEOTIDE SEQUENCE [LARGE SCALE GENOMIC DNA]</scope>
    <source>
        <strain evidence="2">CGMCC 4.7020</strain>
    </source>
</reference>
<gene>
    <name evidence="1" type="ORF">ACFQ5X_42435</name>
</gene>
<proteinExistence type="predicted"/>
<dbReference type="RefSeq" id="WP_381233925.1">
    <property type="nucleotide sequence ID" value="NZ_JBHSKH010000019.1"/>
</dbReference>
<comment type="caution">
    <text evidence="1">The sequence shown here is derived from an EMBL/GenBank/DDBJ whole genome shotgun (WGS) entry which is preliminary data.</text>
</comment>
<evidence type="ECO:0008006" key="3">
    <source>
        <dbReference type="Google" id="ProtNLM"/>
    </source>
</evidence>
<organism evidence="1 2">
    <name type="scientific">Streptomyces kaempferi</name>
    <dbReference type="NCBI Taxonomy" id="333725"/>
    <lineage>
        <taxon>Bacteria</taxon>
        <taxon>Bacillati</taxon>
        <taxon>Actinomycetota</taxon>
        <taxon>Actinomycetes</taxon>
        <taxon>Kitasatosporales</taxon>
        <taxon>Streptomycetaceae</taxon>
        <taxon>Streptomyces</taxon>
    </lineage>
</organism>
<sequence length="75" mass="8228">MLSQWRATGNDGEKLADALERLTTVLVEHLAELTKELLAQAPPPARVILPRLGPRLYASRAKRVYATPTPPRIGA</sequence>
<dbReference type="EMBL" id="JBHTMM010000118">
    <property type="protein sequence ID" value="MFD1312429.1"/>
    <property type="molecule type" value="Genomic_DNA"/>
</dbReference>
<keyword evidence="2" id="KW-1185">Reference proteome</keyword>
<dbReference type="Proteomes" id="UP001597058">
    <property type="component" value="Unassembled WGS sequence"/>
</dbReference>
<evidence type="ECO:0000313" key="2">
    <source>
        <dbReference type="Proteomes" id="UP001597058"/>
    </source>
</evidence>
<accession>A0ABW3XT80</accession>
<name>A0ABW3XT80_9ACTN</name>
<protein>
    <recommendedName>
        <fullName evidence="3">Transposase</fullName>
    </recommendedName>
</protein>